<dbReference type="Proteomes" id="UP001066276">
    <property type="component" value="Chromosome 3_1"/>
</dbReference>
<proteinExistence type="predicted"/>
<accession>A0AAV7U612</accession>
<feature type="coiled-coil region" evidence="1">
    <location>
        <begin position="27"/>
        <end position="175"/>
    </location>
</feature>
<dbReference type="EMBL" id="JANPWB010000005">
    <property type="protein sequence ID" value="KAJ1184317.1"/>
    <property type="molecule type" value="Genomic_DNA"/>
</dbReference>
<organism evidence="2 3">
    <name type="scientific">Pleurodeles waltl</name>
    <name type="common">Iberian ribbed newt</name>
    <dbReference type="NCBI Taxonomy" id="8319"/>
    <lineage>
        <taxon>Eukaryota</taxon>
        <taxon>Metazoa</taxon>
        <taxon>Chordata</taxon>
        <taxon>Craniata</taxon>
        <taxon>Vertebrata</taxon>
        <taxon>Euteleostomi</taxon>
        <taxon>Amphibia</taxon>
        <taxon>Batrachia</taxon>
        <taxon>Caudata</taxon>
        <taxon>Salamandroidea</taxon>
        <taxon>Salamandridae</taxon>
        <taxon>Pleurodelinae</taxon>
        <taxon>Pleurodeles</taxon>
    </lineage>
</organism>
<evidence type="ECO:0000313" key="2">
    <source>
        <dbReference type="EMBL" id="KAJ1184317.1"/>
    </source>
</evidence>
<protein>
    <submittedName>
        <fullName evidence="2">Uncharacterized protein</fullName>
    </submittedName>
</protein>
<dbReference type="AlphaFoldDB" id="A0AAV7U612"/>
<keyword evidence="3" id="KW-1185">Reference proteome</keyword>
<evidence type="ECO:0000256" key="1">
    <source>
        <dbReference type="SAM" id="Coils"/>
    </source>
</evidence>
<name>A0AAV7U612_PLEWA</name>
<reference evidence="2" key="1">
    <citation type="journal article" date="2022" name="bioRxiv">
        <title>Sequencing and chromosome-scale assembly of the giantPleurodeles waltlgenome.</title>
        <authorList>
            <person name="Brown T."/>
            <person name="Elewa A."/>
            <person name="Iarovenko S."/>
            <person name="Subramanian E."/>
            <person name="Araus A.J."/>
            <person name="Petzold A."/>
            <person name="Susuki M."/>
            <person name="Suzuki K.-i.T."/>
            <person name="Hayashi T."/>
            <person name="Toyoda A."/>
            <person name="Oliveira C."/>
            <person name="Osipova E."/>
            <person name="Leigh N.D."/>
            <person name="Simon A."/>
            <person name="Yun M.H."/>
        </authorList>
    </citation>
    <scope>NUCLEOTIDE SEQUENCE</scope>
    <source>
        <strain evidence="2">20211129_DDA</strain>
        <tissue evidence="2">Liver</tissue>
    </source>
</reference>
<gene>
    <name evidence="2" type="ORF">NDU88_001125</name>
</gene>
<sequence length="212" mass="23743">MEKMELFVSEGGDGLLSDSSLDLENLVEVLSENVTAEKKNLEAVKEEVQKLKADVEKSTSERNLCLLRSGEVVCLEPVLVEESRTQKEIEKVSQMLEHANSESQNNHSEQTDVGQLQQLEAKSKATLASLEERERQLRAEEERLNQQLAAAQASLASVRERQRAAEEELRALQQECSSGCSVASPADTETDRLVDACLERLEMLQRLTKKMK</sequence>
<keyword evidence="1" id="KW-0175">Coiled coil</keyword>
<comment type="caution">
    <text evidence="2">The sequence shown here is derived from an EMBL/GenBank/DDBJ whole genome shotgun (WGS) entry which is preliminary data.</text>
</comment>
<evidence type="ECO:0000313" key="3">
    <source>
        <dbReference type="Proteomes" id="UP001066276"/>
    </source>
</evidence>